<keyword evidence="1" id="KW-1133">Transmembrane helix</keyword>
<evidence type="ECO:0000256" key="1">
    <source>
        <dbReference type="SAM" id="Phobius"/>
    </source>
</evidence>
<proteinExistence type="predicted"/>
<accession>A0A1I1MXU2</accession>
<name>A0A1I1MXU2_9BACT</name>
<dbReference type="AlphaFoldDB" id="A0A1I1MXU2"/>
<evidence type="ECO:0000313" key="3">
    <source>
        <dbReference type="Proteomes" id="UP000198598"/>
    </source>
</evidence>
<keyword evidence="3" id="KW-1185">Reference proteome</keyword>
<gene>
    <name evidence="2" type="ORF">SAMN05216167_102744</name>
</gene>
<dbReference type="EMBL" id="FOLQ01000002">
    <property type="protein sequence ID" value="SFC89732.1"/>
    <property type="molecule type" value="Genomic_DNA"/>
</dbReference>
<organism evidence="2 3">
    <name type="scientific">Spirosoma endophyticum</name>
    <dbReference type="NCBI Taxonomy" id="662367"/>
    <lineage>
        <taxon>Bacteria</taxon>
        <taxon>Pseudomonadati</taxon>
        <taxon>Bacteroidota</taxon>
        <taxon>Cytophagia</taxon>
        <taxon>Cytophagales</taxon>
        <taxon>Cytophagaceae</taxon>
        <taxon>Spirosoma</taxon>
    </lineage>
</organism>
<feature type="transmembrane region" description="Helical" evidence="1">
    <location>
        <begin position="28"/>
        <end position="47"/>
    </location>
</feature>
<keyword evidence="1" id="KW-0472">Membrane</keyword>
<evidence type="ECO:0000313" key="2">
    <source>
        <dbReference type="EMBL" id="SFC89732.1"/>
    </source>
</evidence>
<sequence length="56" mass="6340">MINALLDWIGKGQVNGLKADEMAMHTRYTHYFAAGIAVCLALLWVQYKEVSKQDVK</sequence>
<keyword evidence="1" id="KW-0812">Transmembrane</keyword>
<dbReference type="RefSeq" id="WP_177236541.1">
    <property type="nucleotide sequence ID" value="NZ_FOLQ01000002.1"/>
</dbReference>
<dbReference type="Proteomes" id="UP000198598">
    <property type="component" value="Unassembled WGS sequence"/>
</dbReference>
<protein>
    <submittedName>
        <fullName evidence="2">Uncharacterized protein</fullName>
    </submittedName>
</protein>
<reference evidence="2 3" key="1">
    <citation type="submission" date="2016-10" db="EMBL/GenBank/DDBJ databases">
        <authorList>
            <person name="de Groot N.N."/>
        </authorList>
    </citation>
    <scope>NUCLEOTIDE SEQUENCE [LARGE SCALE GENOMIC DNA]</scope>
    <source>
        <strain evidence="2 3">DSM 26130</strain>
    </source>
</reference>